<feature type="transmembrane region" description="Helical" evidence="6">
    <location>
        <begin position="347"/>
        <end position="365"/>
    </location>
</feature>
<dbReference type="InterPro" id="IPR050545">
    <property type="entry name" value="Mycobact_MmpL"/>
</dbReference>
<comment type="subcellular location">
    <subcellularLocation>
        <location evidence="1">Cell membrane</location>
        <topology evidence="1">Multi-pass membrane protein</topology>
    </subcellularLocation>
</comment>
<keyword evidence="2" id="KW-1003">Cell membrane</keyword>
<evidence type="ECO:0000256" key="3">
    <source>
        <dbReference type="ARBA" id="ARBA00022692"/>
    </source>
</evidence>
<feature type="transmembrane region" description="Helical" evidence="6">
    <location>
        <begin position="298"/>
        <end position="319"/>
    </location>
</feature>
<gene>
    <name evidence="8" type="ORF">AKJ09_02556</name>
</gene>
<feature type="domain" description="Membrane transport protein MMPL" evidence="7">
    <location>
        <begin position="177"/>
        <end position="397"/>
    </location>
</feature>
<dbReference type="PANTHER" id="PTHR33406:SF13">
    <property type="entry name" value="MEMBRANE PROTEIN YDFJ"/>
    <property type="match status" value="1"/>
</dbReference>
<keyword evidence="4 6" id="KW-1133">Transmembrane helix</keyword>
<dbReference type="AlphaFoldDB" id="A0A0K1PQT8"/>
<keyword evidence="9" id="KW-1185">Reference proteome</keyword>
<proteinExistence type="predicted"/>
<dbReference type="SUPFAM" id="SSF82866">
    <property type="entry name" value="Multidrug efflux transporter AcrB transmembrane domain"/>
    <property type="match status" value="2"/>
</dbReference>
<evidence type="ECO:0000259" key="7">
    <source>
        <dbReference type="Pfam" id="PF03176"/>
    </source>
</evidence>
<dbReference type="Gene3D" id="1.20.1640.10">
    <property type="entry name" value="Multidrug efflux transporter AcrB transmembrane domain"/>
    <property type="match status" value="2"/>
</dbReference>
<evidence type="ECO:0000256" key="6">
    <source>
        <dbReference type="SAM" id="Phobius"/>
    </source>
</evidence>
<keyword evidence="3 6" id="KW-0812">Transmembrane</keyword>
<accession>A0A0K1PQT8</accession>
<dbReference type="GO" id="GO:0005886">
    <property type="term" value="C:plasma membrane"/>
    <property type="evidence" value="ECO:0007669"/>
    <property type="project" value="UniProtKB-SubCell"/>
</dbReference>
<feature type="transmembrane region" description="Helical" evidence="6">
    <location>
        <begin position="421"/>
        <end position="439"/>
    </location>
</feature>
<organism evidence="8 9">
    <name type="scientific">Labilithrix luteola</name>
    <dbReference type="NCBI Taxonomy" id="1391654"/>
    <lineage>
        <taxon>Bacteria</taxon>
        <taxon>Pseudomonadati</taxon>
        <taxon>Myxococcota</taxon>
        <taxon>Polyangia</taxon>
        <taxon>Polyangiales</taxon>
        <taxon>Labilitrichaceae</taxon>
        <taxon>Labilithrix</taxon>
    </lineage>
</organism>
<evidence type="ECO:0000256" key="2">
    <source>
        <dbReference type="ARBA" id="ARBA00022475"/>
    </source>
</evidence>
<dbReference type="InterPro" id="IPR004869">
    <property type="entry name" value="MMPL_dom"/>
</dbReference>
<feature type="transmembrane region" description="Helical" evidence="6">
    <location>
        <begin position="371"/>
        <end position="397"/>
    </location>
</feature>
<dbReference type="Proteomes" id="UP000064967">
    <property type="component" value="Chromosome"/>
</dbReference>
<feature type="transmembrane region" description="Helical" evidence="6">
    <location>
        <begin position="669"/>
        <end position="691"/>
    </location>
</feature>
<dbReference type="RefSeq" id="WP_146647264.1">
    <property type="nucleotide sequence ID" value="NZ_CP012333.1"/>
</dbReference>
<feature type="transmembrane region" description="Helical" evidence="6">
    <location>
        <begin position="739"/>
        <end position="759"/>
    </location>
</feature>
<feature type="transmembrane region" description="Helical" evidence="6">
    <location>
        <begin position="645"/>
        <end position="662"/>
    </location>
</feature>
<protein>
    <submittedName>
        <fullName evidence="8">Membrane protein, exporter</fullName>
    </submittedName>
</protein>
<evidence type="ECO:0000313" key="8">
    <source>
        <dbReference type="EMBL" id="AKU95892.1"/>
    </source>
</evidence>
<evidence type="ECO:0000256" key="1">
    <source>
        <dbReference type="ARBA" id="ARBA00004651"/>
    </source>
</evidence>
<dbReference type="PANTHER" id="PTHR33406">
    <property type="entry name" value="MEMBRANE PROTEIN MJ1562-RELATED"/>
    <property type="match status" value="1"/>
</dbReference>
<sequence>MRYARVAAVILTVLSIFLVTRLRLSRDLTELFPATAEASALARVTRVFGGGDVALVLLEGDDPAEVERAANAATENLRKCDVVAQVVTGPPAPKPTEAPDPTAAWRWAGPIAREKLAQAVTEEGMRERLRDTRALLLAPGSSDVAPIVTRDPLRLSMIPWEGRIELAAGARGTPGGAFVTEDGHTRLLVVEPRGRAFESGAAAKFTREAEEALDTARKAHPKVSVRLTGGHVIAKETETMMRGDLEKSGVLSMVLASVVFVLTFRRPRALVAVLPPLAAGTLWTTALAALIYPHLSAIATAFAAVVVGVGVDTGVHVYGRLLSARREGHGPERAADIAFRETYRPTLGAALAAGGAFGCLALSDIQGMRQLGVLCAVGEVLTAVAILLVVPVVGCWLERGAPPPARKLDFVAKLTATRPRALLALAAAVACVAVSLALGPPKLDHGVVALDAKTLPALATYERIYSAFGGTRGQLVAVSSDADESRARARADAVAEVAEKLTAAGVIAGFDALGTIAPSEAAQRARLAERDKLDLPAKRALLERMLREEGFSTDAFEPALAAFAHPTEQVSGESPAAAAGMDWLVRRHLGKDEHGAIAVTYVRLTKDPAQDAMARASIRAADPEAVLTGYADLEGSLKTTLSEDLPRVLFAAMGMVLVVLAFSLKRPLAIALAVAVLVVEIAIVLLASRLVGARWHVYDALVLPVLLGITLDEALFLLEAAKHHSIDDALAEQAPLASATALTTAAGFGALVVCRFGGLVDVGKIGALGSAVGLVCALVVIPAGLRVLATTSRPARRTR</sequence>
<feature type="transmembrane region" description="Helical" evidence="6">
    <location>
        <begin position="765"/>
        <end position="789"/>
    </location>
</feature>
<dbReference type="Pfam" id="PF03176">
    <property type="entry name" value="MMPL"/>
    <property type="match status" value="1"/>
</dbReference>
<feature type="transmembrane region" description="Helical" evidence="6">
    <location>
        <begin position="697"/>
        <end position="718"/>
    </location>
</feature>
<name>A0A0K1PQT8_9BACT</name>
<dbReference type="OrthoDB" id="5487012at2"/>
<dbReference type="EMBL" id="CP012333">
    <property type="protein sequence ID" value="AKU95892.1"/>
    <property type="molecule type" value="Genomic_DNA"/>
</dbReference>
<dbReference type="STRING" id="1391654.AKJ09_02556"/>
<feature type="transmembrane region" description="Helical" evidence="6">
    <location>
        <begin position="248"/>
        <end position="264"/>
    </location>
</feature>
<evidence type="ECO:0000256" key="4">
    <source>
        <dbReference type="ARBA" id="ARBA00022989"/>
    </source>
</evidence>
<evidence type="ECO:0000313" key="9">
    <source>
        <dbReference type="Proteomes" id="UP000064967"/>
    </source>
</evidence>
<keyword evidence="5 6" id="KW-0472">Membrane</keyword>
<reference evidence="8 9" key="1">
    <citation type="submission" date="2015-08" db="EMBL/GenBank/DDBJ databases">
        <authorList>
            <person name="Babu N.S."/>
            <person name="Beckwith C.J."/>
            <person name="Beseler K.G."/>
            <person name="Brison A."/>
            <person name="Carone J.V."/>
            <person name="Caskin T.P."/>
            <person name="Diamond M."/>
            <person name="Durham M.E."/>
            <person name="Foxe J.M."/>
            <person name="Go M."/>
            <person name="Henderson B.A."/>
            <person name="Jones I.B."/>
            <person name="McGettigan J.A."/>
            <person name="Micheletti S.J."/>
            <person name="Nasrallah M.E."/>
            <person name="Ortiz D."/>
            <person name="Piller C.R."/>
            <person name="Privatt S.R."/>
            <person name="Schneider S.L."/>
            <person name="Sharp S."/>
            <person name="Smith T.C."/>
            <person name="Stanton J.D."/>
            <person name="Ullery H.E."/>
            <person name="Wilson R.J."/>
            <person name="Serrano M.G."/>
            <person name="Buck G."/>
            <person name="Lee V."/>
            <person name="Wang Y."/>
            <person name="Carvalho R."/>
            <person name="Voegtly L."/>
            <person name="Shi R."/>
            <person name="Duckworth R."/>
            <person name="Johnson A."/>
            <person name="Loviza R."/>
            <person name="Walstead R."/>
            <person name="Shah Z."/>
            <person name="Kiflezghi M."/>
            <person name="Wade K."/>
            <person name="Ball S.L."/>
            <person name="Bradley K.W."/>
            <person name="Asai D.J."/>
            <person name="Bowman C.A."/>
            <person name="Russell D.A."/>
            <person name="Pope W.H."/>
            <person name="Jacobs-Sera D."/>
            <person name="Hendrix R.W."/>
            <person name="Hatfull G.F."/>
        </authorList>
    </citation>
    <scope>NUCLEOTIDE SEQUENCE [LARGE SCALE GENOMIC DNA]</scope>
    <source>
        <strain evidence="8 9">DSM 27648</strain>
    </source>
</reference>
<feature type="transmembrane region" description="Helical" evidence="6">
    <location>
        <begin position="271"/>
        <end position="292"/>
    </location>
</feature>
<dbReference type="KEGG" id="llu:AKJ09_02556"/>
<evidence type="ECO:0000256" key="5">
    <source>
        <dbReference type="ARBA" id="ARBA00023136"/>
    </source>
</evidence>